<keyword evidence="6" id="KW-0675">Receptor</keyword>
<dbReference type="SUPFAM" id="SSF53850">
    <property type="entry name" value="Periplasmic binding protein-like II"/>
    <property type="match status" value="1"/>
</dbReference>
<feature type="chain" id="PRO_5016050942" description="Ionotropic glutamate receptor C-terminal domain-containing protein" evidence="9">
    <location>
        <begin position="18"/>
        <end position="607"/>
    </location>
</feature>
<evidence type="ECO:0008006" key="12">
    <source>
        <dbReference type="Google" id="ProtNLM"/>
    </source>
</evidence>
<keyword evidence="9" id="KW-0732">Signal</keyword>
<evidence type="ECO:0000256" key="2">
    <source>
        <dbReference type="ARBA" id="ARBA00022475"/>
    </source>
</evidence>
<dbReference type="GO" id="GO:0005886">
    <property type="term" value="C:plasma membrane"/>
    <property type="evidence" value="ECO:0007669"/>
    <property type="project" value="UniProtKB-SubCell"/>
</dbReference>
<evidence type="ECO:0000256" key="5">
    <source>
        <dbReference type="ARBA" id="ARBA00023136"/>
    </source>
</evidence>
<dbReference type="EnsemblMetazoa" id="SCAU016931-RA">
    <property type="protein sequence ID" value="SCAU016931-PA"/>
    <property type="gene ID" value="SCAU016931"/>
</dbReference>
<evidence type="ECO:0000256" key="8">
    <source>
        <dbReference type="SAM" id="Phobius"/>
    </source>
</evidence>
<evidence type="ECO:0000256" key="6">
    <source>
        <dbReference type="ARBA" id="ARBA00023170"/>
    </source>
</evidence>
<comment type="subcellular location">
    <subcellularLocation>
        <location evidence="1">Cell membrane</location>
        <topology evidence="1">Multi-pass membrane protein</topology>
    </subcellularLocation>
</comment>
<dbReference type="VEuPathDB" id="VectorBase:SCAU016931"/>
<evidence type="ECO:0000256" key="3">
    <source>
        <dbReference type="ARBA" id="ARBA00022692"/>
    </source>
</evidence>
<protein>
    <recommendedName>
        <fullName evidence="12">Ionotropic glutamate receptor C-terminal domain-containing protein</fullName>
    </recommendedName>
</protein>
<feature type="signal peptide" evidence="9">
    <location>
        <begin position="1"/>
        <end position="17"/>
    </location>
</feature>
<evidence type="ECO:0000256" key="7">
    <source>
        <dbReference type="ARBA" id="ARBA00023180"/>
    </source>
</evidence>
<evidence type="ECO:0000313" key="10">
    <source>
        <dbReference type="EnsemblMetazoa" id="SCAU016931-PA"/>
    </source>
</evidence>
<dbReference type="InterPro" id="IPR052192">
    <property type="entry name" value="Insect_Ionotropic_Sensory_Rcpt"/>
</dbReference>
<evidence type="ECO:0000313" key="11">
    <source>
        <dbReference type="Proteomes" id="UP000095300"/>
    </source>
</evidence>
<name>A0A2Y9D4N5_STOCA</name>
<keyword evidence="3 8" id="KW-0812">Transmembrane</keyword>
<feature type="transmembrane region" description="Helical" evidence="8">
    <location>
        <begin position="386"/>
        <end position="410"/>
    </location>
</feature>
<keyword evidence="5 8" id="KW-0472">Membrane</keyword>
<dbReference type="PANTHER" id="PTHR42643:SF41">
    <property type="entry name" value="IONOTROPIC RECEPTOR 20A-RELATED"/>
    <property type="match status" value="1"/>
</dbReference>
<sequence>MLTSIVLLLTSIWYTTGSLLASNAMVHSNEHYKYFESLLEDINKEQTFETLLMLKSASIPNYELHQAIYRYPVPKMLLTKAQADFYYRSQFNSEILTIIIMASYLDNEIMQTLGTILENMRQSRIFTIALCMKTKENEFKHHFLLGCKSLNLTNNLLQFVYSDGCGLSKLWILKPYPIYHWDSNLYDTSHNKVLYYRQHWRNMQNKTLLTYVDNSTTKSLYYRDDWGNLKLNGYVVRLIMLFAELYNATLKMAFPLSDHNSMHYTLILKEMVRKNLLDIPMVTDTSTSERMWWNFSDTYEYDQGLFMVPCAQPLSIGEVYGILLNGYFLGCIAGGTMLLSFMHFMIDYILEDWLQWSHLLLSDRIFRGLIGQTFMARQSTSSSLKIVYLILFVLGLYLSTLFSVSVSSLFTRPSYHPQIETANDLMKSPLKILLYEEDAFNMGIHIKPYQDSVILTRNFPHLQELRHNLNTTYSYYSSLAFWKMTMRKQTIFARQIFCTSENLTIFPYLPWAIPLQKNSPYKEALNNLIHWVHAFGLMEAWISSTFEDILKLQPTTSRHGNDKSPEPKPLTLSDMYWIWIMLMGGHMLAGIVFFLELFWSFRKNYIK</sequence>
<feature type="transmembrane region" description="Helical" evidence="8">
    <location>
        <begin position="576"/>
        <end position="599"/>
    </location>
</feature>
<keyword evidence="7" id="KW-0325">Glycoprotein</keyword>
<proteinExistence type="predicted"/>
<keyword evidence="2" id="KW-1003">Cell membrane</keyword>
<evidence type="ECO:0000256" key="1">
    <source>
        <dbReference type="ARBA" id="ARBA00004651"/>
    </source>
</evidence>
<reference evidence="10" key="1">
    <citation type="submission" date="2020-05" db="UniProtKB">
        <authorList>
            <consortium name="EnsemblMetazoa"/>
        </authorList>
    </citation>
    <scope>IDENTIFICATION</scope>
    <source>
        <strain evidence="10">USDA</strain>
    </source>
</reference>
<accession>A0A2Y9D4N5</accession>
<keyword evidence="11" id="KW-1185">Reference proteome</keyword>
<evidence type="ECO:0000256" key="4">
    <source>
        <dbReference type="ARBA" id="ARBA00022989"/>
    </source>
</evidence>
<feature type="transmembrane region" description="Helical" evidence="8">
    <location>
        <begin position="319"/>
        <end position="341"/>
    </location>
</feature>
<keyword evidence="4 8" id="KW-1133">Transmembrane helix</keyword>
<dbReference type="Proteomes" id="UP000095300">
    <property type="component" value="Unassembled WGS sequence"/>
</dbReference>
<organism evidence="10 11">
    <name type="scientific">Stomoxys calcitrans</name>
    <name type="common">Stable fly</name>
    <name type="synonym">Conops calcitrans</name>
    <dbReference type="NCBI Taxonomy" id="35570"/>
    <lineage>
        <taxon>Eukaryota</taxon>
        <taxon>Metazoa</taxon>
        <taxon>Ecdysozoa</taxon>
        <taxon>Arthropoda</taxon>
        <taxon>Hexapoda</taxon>
        <taxon>Insecta</taxon>
        <taxon>Pterygota</taxon>
        <taxon>Neoptera</taxon>
        <taxon>Endopterygota</taxon>
        <taxon>Diptera</taxon>
        <taxon>Brachycera</taxon>
        <taxon>Muscomorpha</taxon>
        <taxon>Muscoidea</taxon>
        <taxon>Muscidae</taxon>
        <taxon>Stomoxys</taxon>
    </lineage>
</organism>
<dbReference type="PANTHER" id="PTHR42643">
    <property type="entry name" value="IONOTROPIC RECEPTOR 20A-RELATED"/>
    <property type="match status" value="1"/>
</dbReference>
<evidence type="ECO:0000256" key="9">
    <source>
        <dbReference type="SAM" id="SignalP"/>
    </source>
</evidence>
<dbReference type="AlphaFoldDB" id="A0A2Y9D4N5"/>